<keyword evidence="4" id="KW-1015">Disulfide bond</keyword>
<sequence length="177" mass="19445">WPGIVSIQATLDNGTWHMCAGALISPQWVVTVAQCFPMAGDISRWEVVMGATDLARPGPGSKRLHIERVLKHQEYDDDSKDNNIALLELEEPVECSDYIQLGCVADSSVEVTELRTCYIAGWRATLDSAELPGVLLRDAKVRLIDVQLCNSSRWYGGSVHPQDLCAGYPRGGIDTCQ</sequence>
<dbReference type="CDD" id="cd00190">
    <property type="entry name" value="Tryp_SPc"/>
    <property type="match status" value="1"/>
</dbReference>
<dbReference type="PANTHER" id="PTHR24252">
    <property type="entry name" value="ACROSIN-RELATED"/>
    <property type="match status" value="1"/>
</dbReference>
<dbReference type="Pfam" id="PF00089">
    <property type="entry name" value="Trypsin"/>
    <property type="match status" value="1"/>
</dbReference>
<reference evidence="6 7" key="1">
    <citation type="submission" date="2019-09" db="EMBL/GenBank/DDBJ databases">
        <title>Bird 10,000 Genomes (B10K) Project - Family phase.</title>
        <authorList>
            <person name="Zhang G."/>
        </authorList>
    </citation>
    <scope>NUCLEOTIDE SEQUENCE [LARGE SCALE GENOMIC DNA]</scope>
    <source>
        <strain evidence="6">OUT-0054</strain>
        <tissue evidence="6">Blood</tissue>
    </source>
</reference>
<gene>
    <name evidence="6" type="primary">Acr_14</name>
    <name evidence="6" type="ORF">ACRARU_R09426</name>
</gene>
<keyword evidence="1" id="KW-0645">Protease</keyword>
<dbReference type="PANTHER" id="PTHR24252:SF8">
    <property type="entry name" value="ACROSIN"/>
    <property type="match status" value="1"/>
</dbReference>
<keyword evidence="2" id="KW-0378">Hydrolase</keyword>
<dbReference type="OrthoDB" id="6339452at2759"/>
<evidence type="ECO:0000313" key="7">
    <source>
        <dbReference type="Proteomes" id="UP000549775"/>
    </source>
</evidence>
<dbReference type="AlphaFoldDB" id="A0A7K7Q3M8"/>
<feature type="non-terminal residue" evidence="6">
    <location>
        <position position="1"/>
    </location>
</feature>
<evidence type="ECO:0000256" key="1">
    <source>
        <dbReference type="ARBA" id="ARBA00022670"/>
    </source>
</evidence>
<dbReference type="InterPro" id="IPR043504">
    <property type="entry name" value="Peptidase_S1_PA_chymotrypsin"/>
</dbReference>
<dbReference type="Gene3D" id="2.40.10.10">
    <property type="entry name" value="Trypsin-like serine proteases"/>
    <property type="match status" value="2"/>
</dbReference>
<dbReference type="InterPro" id="IPR009003">
    <property type="entry name" value="Peptidase_S1_PA"/>
</dbReference>
<dbReference type="EMBL" id="VZST01021721">
    <property type="protein sequence ID" value="NWZ74476.1"/>
    <property type="molecule type" value="Genomic_DNA"/>
</dbReference>
<protein>
    <submittedName>
        <fullName evidence="6">ACRO protein</fullName>
    </submittedName>
</protein>
<feature type="domain" description="Peptidase S1" evidence="5">
    <location>
        <begin position="1"/>
        <end position="177"/>
    </location>
</feature>
<evidence type="ECO:0000256" key="3">
    <source>
        <dbReference type="ARBA" id="ARBA00022825"/>
    </source>
</evidence>
<accession>A0A7K7Q3M8</accession>
<dbReference type="InterPro" id="IPR001314">
    <property type="entry name" value="Peptidase_S1A"/>
</dbReference>
<dbReference type="SUPFAM" id="SSF50494">
    <property type="entry name" value="Trypsin-like serine proteases"/>
    <property type="match status" value="1"/>
</dbReference>
<dbReference type="InterPro" id="IPR001254">
    <property type="entry name" value="Trypsin_dom"/>
</dbReference>
<dbReference type="FunFam" id="2.40.10.10:FF:000068">
    <property type="entry name" value="transmembrane protease serine 2"/>
    <property type="match status" value="1"/>
</dbReference>
<name>A0A7K7Q3M8_ACRAR</name>
<dbReference type="GO" id="GO:0007340">
    <property type="term" value="P:acrosome reaction"/>
    <property type="evidence" value="ECO:0007669"/>
    <property type="project" value="TreeGrafter"/>
</dbReference>
<proteinExistence type="predicted"/>
<dbReference type="GO" id="GO:0004252">
    <property type="term" value="F:serine-type endopeptidase activity"/>
    <property type="evidence" value="ECO:0007669"/>
    <property type="project" value="InterPro"/>
</dbReference>
<dbReference type="PRINTS" id="PR00722">
    <property type="entry name" value="CHYMOTRYPSIN"/>
</dbReference>
<feature type="non-terminal residue" evidence="6">
    <location>
        <position position="177"/>
    </location>
</feature>
<dbReference type="Proteomes" id="UP000549775">
    <property type="component" value="Unassembled WGS sequence"/>
</dbReference>
<dbReference type="GO" id="GO:0006508">
    <property type="term" value="P:proteolysis"/>
    <property type="evidence" value="ECO:0007669"/>
    <property type="project" value="UniProtKB-KW"/>
</dbReference>
<evidence type="ECO:0000256" key="4">
    <source>
        <dbReference type="ARBA" id="ARBA00023157"/>
    </source>
</evidence>
<evidence type="ECO:0000259" key="5">
    <source>
        <dbReference type="PROSITE" id="PS50240"/>
    </source>
</evidence>
<dbReference type="SMART" id="SM00020">
    <property type="entry name" value="Tryp_SPc"/>
    <property type="match status" value="1"/>
</dbReference>
<comment type="caution">
    <text evidence="6">The sequence shown here is derived from an EMBL/GenBank/DDBJ whole genome shotgun (WGS) entry which is preliminary data.</text>
</comment>
<evidence type="ECO:0000256" key="2">
    <source>
        <dbReference type="ARBA" id="ARBA00022801"/>
    </source>
</evidence>
<keyword evidence="3" id="KW-0720">Serine protease</keyword>
<keyword evidence="7" id="KW-1185">Reference proteome</keyword>
<dbReference type="PROSITE" id="PS50240">
    <property type="entry name" value="TRYPSIN_DOM"/>
    <property type="match status" value="1"/>
</dbReference>
<evidence type="ECO:0000313" key="6">
    <source>
        <dbReference type="EMBL" id="NWZ74476.1"/>
    </source>
</evidence>
<organism evidence="6 7">
    <name type="scientific">Acrocephalus arundinaceus</name>
    <name type="common">Great reed-warbler</name>
    <dbReference type="NCBI Taxonomy" id="39621"/>
    <lineage>
        <taxon>Eukaryota</taxon>
        <taxon>Metazoa</taxon>
        <taxon>Chordata</taxon>
        <taxon>Craniata</taxon>
        <taxon>Vertebrata</taxon>
        <taxon>Euteleostomi</taxon>
        <taxon>Archelosauria</taxon>
        <taxon>Archosauria</taxon>
        <taxon>Dinosauria</taxon>
        <taxon>Saurischia</taxon>
        <taxon>Theropoda</taxon>
        <taxon>Coelurosauria</taxon>
        <taxon>Aves</taxon>
        <taxon>Neognathae</taxon>
        <taxon>Neoaves</taxon>
        <taxon>Telluraves</taxon>
        <taxon>Australaves</taxon>
        <taxon>Passeriformes</taxon>
        <taxon>Sylvioidea</taxon>
        <taxon>Sylviidae</taxon>
        <taxon>Acrocephalinae</taxon>
        <taxon>Acrocephalus</taxon>
    </lineage>
</organism>